<sequence length="771" mass="88614">MKTVIAIDYSGSTGRSLEYWQYVNGVVNETKGEQTTYVLWDDESKLKTYEDVNDQICSMKGHGCTDPSSFIKFLKSGDRLEIVTDGEVPQNTVTACDKMLTDIILESVTIHVVKIERIGCGFGFEPRSLNLSVAAPFVRSAKQYQIVTKTPGENASILTKGEPLNLSKYKNNPELFLQNADEILQKITIENLGRNNHSARNEILDIRKQLLLNLQHKKTNEQLDSMTNLKRSLERDMYGMAMKEAKKVSCSSVTEKEIETIIQQMIVKCDGIGEFTFCHHSNRLYRAVEIDEKSLIDTTEMNTDEVPAHFECPIYFDKDAPVLLIRAGAPVLESIDKKYEDMLINNPLLFLNNPDLTKSLTERLDCVIGLKAALKLFGTTGTVKSPMTQRPISCFVTTIPLSYIKEETHQDALKYSLANLFFGKKLAGIGELWLAVLYFVVEKIKYLENDFALYLQDTMVNKLKHRYSTMSMSSLITPTIRCTLDVSIWYCCVSAHIYEGGVENRLQHFVTSHHLRLLDIFGYPYDKKWTAHRLIIYHAFHTMMKMKKRDHKDFNILIKALVYQNSVTLPDGTIILLDGKKQTSFETNPFKDLSVSEIFYLSTLVDTSKTVGKITIPTVFPEIIIPEAVINYGYPLYVPEDKLSEYQTTKICSKTMRPYTHDQSTSLHWEVQSTNMYGPLEKQISLYNYFIVFVEENKKYPQENEFIKWVAIKQNNREISINTLPVYIEYFVKLVMEEFKNIMKTVSVSDFNKIAFKSRFKDIRLQMEKEV</sequence>
<dbReference type="Proteomes" id="UP000114278">
    <property type="component" value="Segment"/>
</dbReference>
<dbReference type="KEGG" id="vg:19738712"/>
<evidence type="ECO:0000313" key="3">
    <source>
        <dbReference type="Proteomes" id="UP000114278"/>
    </source>
</evidence>
<dbReference type="RefSeq" id="YP_009046742.1">
    <property type="nucleotide sequence ID" value="NC_024451.1"/>
</dbReference>
<feature type="coiled-coil region" evidence="1">
    <location>
        <begin position="189"/>
        <end position="236"/>
    </location>
</feature>
<gene>
    <name evidence="2" type="primary">128L</name>
    <name evidence="2" type="ORF">IIV31_128L</name>
</gene>
<dbReference type="GeneID" id="19738712"/>
<keyword evidence="3" id="KW-1185">Reference proteome</keyword>
<evidence type="ECO:0000256" key="1">
    <source>
        <dbReference type="SAM" id="Coils"/>
    </source>
</evidence>
<evidence type="ECO:0000313" key="2">
    <source>
        <dbReference type="EMBL" id="CCV02500.1"/>
    </source>
</evidence>
<proteinExistence type="predicted"/>
<name>A0A068QL50_9VIRU</name>
<accession>A0A068QL50</accession>
<dbReference type="OrthoDB" id="1014at10240"/>
<organism evidence="2 3">
    <name type="scientific">Armadillidium vulgare iridescent virus</name>
    <dbReference type="NCBI Taxonomy" id="72201"/>
    <lineage>
        <taxon>Viruses</taxon>
        <taxon>Varidnaviria</taxon>
        <taxon>Bamfordvirae</taxon>
        <taxon>Nucleocytoviricota</taxon>
        <taxon>Megaviricetes</taxon>
        <taxon>Pimascovirales</taxon>
        <taxon>Pimascovirales incertae sedis</taxon>
        <taxon>Iridoviridae</taxon>
        <taxon>Betairidovirinae</taxon>
        <taxon>Iridovirus</taxon>
        <taxon>Iridovirus armadillidium1</taxon>
        <taxon>Invertebrate iridescent virus 31</taxon>
    </lineage>
</organism>
<dbReference type="EMBL" id="HF920637">
    <property type="protein sequence ID" value="CCV02500.1"/>
    <property type="molecule type" value="Genomic_DNA"/>
</dbReference>
<keyword evidence="1" id="KW-0175">Coiled coil</keyword>
<protein>
    <submittedName>
        <fullName evidence="2">Uncharacterized protein</fullName>
    </submittedName>
</protein>
<reference evidence="2 3" key="1">
    <citation type="journal article" date="2014" name="J. Gen. Virol.">
        <title>Genome sequence of a crustacean iridovirus, IIV31, isolated from the pill bug, Armadillidium vulgare.</title>
        <authorList>
            <person name="Piegu B."/>
            <person name="Guizard S."/>
            <person name="Yeping T."/>
            <person name="Cruaud C."/>
            <person name="Asgari S."/>
            <person name="Bideshi D.K."/>
            <person name="Federici B.A."/>
            <person name="Bigot Y."/>
        </authorList>
    </citation>
    <scope>NUCLEOTIDE SEQUENCE [LARGE SCALE GENOMIC DNA]</scope>
</reference>